<gene>
    <name evidence="2" type="ORF">WR25_05857</name>
</gene>
<organism evidence="2 3">
    <name type="scientific">Diploscapter pachys</name>
    <dbReference type="NCBI Taxonomy" id="2018661"/>
    <lineage>
        <taxon>Eukaryota</taxon>
        <taxon>Metazoa</taxon>
        <taxon>Ecdysozoa</taxon>
        <taxon>Nematoda</taxon>
        <taxon>Chromadorea</taxon>
        <taxon>Rhabditida</taxon>
        <taxon>Rhabditina</taxon>
        <taxon>Rhabditomorpha</taxon>
        <taxon>Rhabditoidea</taxon>
        <taxon>Rhabditidae</taxon>
        <taxon>Diploscapter</taxon>
    </lineage>
</organism>
<keyword evidence="3" id="KW-1185">Reference proteome</keyword>
<dbReference type="EMBL" id="LIAE01007099">
    <property type="protein sequence ID" value="PAV81964.1"/>
    <property type="molecule type" value="Genomic_DNA"/>
</dbReference>
<evidence type="ECO:0000313" key="2">
    <source>
        <dbReference type="EMBL" id="PAV81964.1"/>
    </source>
</evidence>
<accession>A0A2A2L731</accession>
<sequence length="282" mass="31651">MSGSALLSAFVTFVNLFGSIGFLCIFIFGPKLANSFIFDSPQPPKCYELDLENCFREAFLSAIHPPMKKRDLNFVHGSSNFTATFDRRKNARALQICHDVRRFANCFNYPGCAEQQSAMIASVQYHMVFGKKLPIHVFIAYKGYGRELCDYACRKESISSCRRSMPPAHQQSEQDYLLDASTAVEQMIPGNEFNEHCDRFRSALIHILRLRTQHCGEVAKCTCNEQSIQTGTSLCNLNCEQMLNLDLHSLATRSASSGQQNRLLTLLTTAILALSSTLCFIS</sequence>
<keyword evidence="1" id="KW-0472">Membrane</keyword>
<protein>
    <submittedName>
        <fullName evidence="2">Uncharacterized protein</fullName>
    </submittedName>
</protein>
<dbReference type="AlphaFoldDB" id="A0A2A2L731"/>
<evidence type="ECO:0000313" key="3">
    <source>
        <dbReference type="Proteomes" id="UP000218231"/>
    </source>
</evidence>
<name>A0A2A2L731_9BILA</name>
<evidence type="ECO:0000256" key="1">
    <source>
        <dbReference type="SAM" id="Phobius"/>
    </source>
</evidence>
<feature type="transmembrane region" description="Helical" evidence="1">
    <location>
        <begin position="6"/>
        <end position="28"/>
    </location>
</feature>
<dbReference type="Proteomes" id="UP000218231">
    <property type="component" value="Unassembled WGS sequence"/>
</dbReference>
<proteinExistence type="predicted"/>
<reference evidence="2 3" key="1">
    <citation type="journal article" date="2017" name="Curr. Biol.">
        <title>Genome architecture and evolution of a unichromosomal asexual nematode.</title>
        <authorList>
            <person name="Fradin H."/>
            <person name="Zegar C."/>
            <person name="Gutwein M."/>
            <person name="Lucas J."/>
            <person name="Kovtun M."/>
            <person name="Corcoran D."/>
            <person name="Baugh L.R."/>
            <person name="Kiontke K."/>
            <person name="Gunsalus K."/>
            <person name="Fitch D.H."/>
            <person name="Piano F."/>
        </authorList>
    </citation>
    <scope>NUCLEOTIDE SEQUENCE [LARGE SCALE GENOMIC DNA]</scope>
    <source>
        <strain evidence="2">PF1309</strain>
    </source>
</reference>
<keyword evidence="1" id="KW-0812">Transmembrane</keyword>
<comment type="caution">
    <text evidence="2">The sequence shown here is derived from an EMBL/GenBank/DDBJ whole genome shotgun (WGS) entry which is preliminary data.</text>
</comment>
<keyword evidence="1" id="KW-1133">Transmembrane helix</keyword>
<dbReference type="OrthoDB" id="5805115at2759"/>